<protein>
    <recommendedName>
        <fullName evidence="5 7">Glutamyl-tRNA(Gln) amidotransferase subunit D</fullName>
        <shortName evidence="5">Glu-ADT subunit D</shortName>
        <ecNumber evidence="5 7">6.3.5.-</ecNumber>
    </recommendedName>
</protein>
<dbReference type="GO" id="GO:0050567">
    <property type="term" value="F:glutaminyl-tRNA synthase (glutamine-hydrolyzing) activity"/>
    <property type="evidence" value="ECO:0007669"/>
    <property type="project" value="UniProtKB-UniRule"/>
</dbReference>
<dbReference type="Pfam" id="PF17763">
    <property type="entry name" value="Asparaginase_C"/>
    <property type="match status" value="1"/>
</dbReference>
<comment type="similarity">
    <text evidence="5 7">Belongs to the asparaginase 1 family. GatD subfamily.</text>
</comment>
<evidence type="ECO:0000259" key="8">
    <source>
        <dbReference type="Pfam" id="PF00710"/>
    </source>
</evidence>
<dbReference type="Pfam" id="PF00710">
    <property type="entry name" value="Asparaginase"/>
    <property type="match status" value="1"/>
</dbReference>
<dbReference type="SUPFAM" id="SSF53774">
    <property type="entry name" value="Glutaminase/Asparaginase"/>
    <property type="match status" value="1"/>
</dbReference>
<dbReference type="HAMAP" id="MF_00586">
    <property type="entry name" value="GatD"/>
    <property type="match status" value="1"/>
</dbReference>
<evidence type="ECO:0000256" key="5">
    <source>
        <dbReference type="HAMAP-Rule" id="MF_00586"/>
    </source>
</evidence>
<dbReference type="GO" id="GO:0006450">
    <property type="term" value="P:regulation of translational fidelity"/>
    <property type="evidence" value="ECO:0007669"/>
    <property type="project" value="InterPro"/>
</dbReference>
<dbReference type="PIRSF" id="PIRSF500175">
    <property type="entry name" value="Glu_ADT_D"/>
    <property type="match status" value="1"/>
</dbReference>
<evidence type="ECO:0000259" key="10">
    <source>
        <dbReference type="Pfam" id="PF18195"/>
    </source>
</evidence>
<dbReference type="PROSITE" id="PS00917">
    <property type="entry name" value="ASN_GLN_ASE_2"/>
    <property type="match status" value="1"/>
</dbReference>
<dbReference type="AlphaFoldDB" id="A0A7J3ZKG5"/>
<sequence length="459" mass="50918">MKPASQKALEVRVPLSDKARLESLLKPGSRVRIYTKSGLSLEGLVLPRYELYKGKHITLKLDNGYNIGISLDNIERVESLEPRALKAEEHTGEIVPEAPKPRKGLPKTLIVGTGGTIASRVDYQTGGVKPELTSKELLEAIPELAELAEIEASVLFNILSENMEPEHWTVIAEKIARYISEDPKRGIVITHGTDTMAYTAAALSFALQNLPVPIALVGAQRSSDRPSSDAALNLIAAVLYSQSNIGEVAVVMHGETGDTYMLAHRGVRVRKMHSTRRDAFQSIESLPLAKIYPVHQKLVKLRDDARARSRLDEFEPKVRFERRVALLKYHPGFHADIIDYLVDRGIRGIVLEGTGMGHVAERVIPSISRAIESGVIVVMTTQCIFGTVNLNVYSTGRMLLQAGVVPAGDMLPETALVKLSWLLANYDDTKEVVELFKRNLVGEYEERRRVDLFPRWPHG</sequence>
<dbReference type="EMBL" id="DRZC01000055">
    <property type="protein sequence ID" value="HHQ80577.1"/>
    <property type="molecule type" value="Genomic_DNA"/>
</dbReference>
<reference evidence="11" key="1">
    <citation type="journal article" date="2020" name="mSystems">
        <title>Genome- and Community-Level Interaction Insights into Carbon Utilization and Element Cycling Functions of Hydrothermarchaeota in Hydrothermal Sediment.</title>
        <authorList>
            <person name="Zhou Z."/>
            <person name="Liu Y."/>
            <person name="Xu W."/>
            <person name="Pan J."/>
            <person name="Luo Z.H."/>
            <person name="Li M."/>
        </authorList>
    </citation>
    <scope>NUCLEOTIDE SEQUENCE [LARGE SCALE GENOMIC DNA]</scope>
    <source>
        <strain evidence="11">SpSt-1116</strain>
    </source>
</reference>
<keyword evidence="3 5" id="KW-0067">ATP-binding</keyword>
<dbReference type="PRINTS" id="PR00139">
    <property type="entry name" value="ASNGLNASE"/>
</dbReference>
<dbReference type="GO" id="GO:0006520">
    <property type="term" value="P:amino acid metabolic process"/>
    <property type="evidence" value="ECO:0007669"/>
    <property type="project" value="InterPro"/>
</dbReference>
<dbReference type="PIRSF" id="PIRSF001220">
    <property type="entry name" value="L-ASNase_gatD"/>
    <property type="match status" value="1"/>
</dbReference>
<dbReference type="NCBIfam" id="NF003217">
    <property type="entry name" value="PRK04183.1"/>
    <property type="match status" value="1"/>
</dbReference>
<evidence type="ECO:0000256" key="6">
    <source>
        <dbReference type="PROSITE-ProRule" id="PRU10100"/>
    </source>
</evidence>
<dbReference type="InterPro" id="IPR027473">
    <property type="entry name" value="L-asparaginase_C"/>
</dbReference>
<dbReference type="NCBIfam" id="TIGR00519">
    <property type="entry name" value="asnASE_I"/>
    <property type="match status" value="1"/>
</dbReference>
<organism evidence="11">
    <name type="scientific">Fervidicoccus fontis</name>
    <dbReference type="NCBI Taxonomy" id="683846"/>
    <lineage>
        <taxon>Archaea</taxon>
        <taxon>Thermoproteota</taxon>
        <taxon>Thermoprotei</taxon>
        <taxon>Fervidicoccales</taxon>
        <taxon>Fervidicoccaceae</taxon>
        <taxon>Fervidicoccus</taxon>
    </lineage>
</organism>
<feature type="active site" evidence="5">
    <location>
        <position position="116"/>
    </location>
</feature>
<evidence type="ECO:0000256" key="7">
    <source>
        <dbReference type="RuleBase" id="RU004457"/>
    </source>
</evidence>
<dbReference type="SMART" id="SM00870">
    <property type="entry name" value="Asparaginase"/>
    <property type="match status" value="1"/>
</dbReference>
<dbReference type="NCBIfam" id="TIGR02153">
    <property type="entry name" value="gatD_arch"/>
    <property type="match status" value="1"/>
</dbReference>
<dbReference type="PANTHER" id="PTHR11707">
    <property type="entry name" value="L-ASPARAGINASE"/>
    <property type="match status" value="1"/>
</dbReference>
<dbReference type="InterPro" id="IPR036152">
    <property type="entry name" value="Asp/glu_Ase-like_sf"/>
</dbReference>
<accession>A0A7J3ZKG5</accession>
<dbReference type="Gene3D" id="3.40.50.1170">
    <property type="entry name" value="L-asparaginase, N-terminal domain"/>
    <property type="match status" value="1"/>
</dbReference>
<dbReference type="InterPro" id="IPR040919">
    <property type="entry name" value="Asparaginase_C"/>
</dbReference>
<dbReference type="InterPro" id="IPR006034">
    <property type="entry name" value="Asparaginase/glutaminase-like"/>
</dbReference>
<dbReference type="PROSITE" id="PS51732">
    <property type="entry name" value="ASN_GLN_ASE_3"/>
    <property type="match status" value="1"/>
</dbReference>
<keyword evidence="4 5" id="KW-0648">Protein biosynthesis</keyword>
<dbReference type="PANTHER" id="PTHR11707:SF28">
    <property type="entry name" value="60 KDA LYSOPHOSPHOLIPASE"/>
    <property type="match status" value="1"/>
</dbReference>
<dbReference type="InterPro" id="IPR027474">
    <property type="entry name" value="L-asparaginase_N"/>
</dbReference>
<dbReference type="SUPFAM" id="SSF141300">
    <property type="entry name" value="GatD N-terminal domain-like"/>
    <property type="match status" value="1"/>
</dbReference>
<feature type="domain" description="L-asparaginase N-terminal" evidence="8">
    <location>
        <begin position="109"/>
        <end position="292"/>
    </location>
</feature>
<comment type="function">
    <text evidence="5 7">Allows the formation of correctly charged Gln-tRNA(Gln) through the transamidation of misacylated Glu-tRNA(Gln) in organisms which lack glutaminyl-tRNA synthetase. The reaction takes place in the presence of glutamine and ATP through an activated gamma-phospho-Glu-tRNA(Gln). The GatDE system is specific for glutamate and does not act on aspartate.</text>
</comment>
<dbReference type="Pfam" id="PF18195">
    <property type="entry name" value="GatD_N"/>
    <property type="match status" value="1"/>
</dbReference>
<evidence type="ECO:0000256" key="4">
    <source>
        <dbReference type="ARBA" id="ARBA00022917"/>
    </source>
</evidence>
<dbReference type="EC" id="6.3.5.-" evidence="5 7"/>
<evidence type="ECO:0000256" key="1">
    <source>
        <dbReference type="ARBA" id="ARBA00022598"/>
    </source>
</evidence>
<comment type="subunit">
    <text evidence="5 7">Heterodimer of GatD and GatE.</text>
</comment>
<dbReference type="GO" id="GO:0005524">
    <property type="term" value="F:ATP binding"/>
    <property type="evidence" value="ECO:0007669"/>
    <property type="project" value="UniProtKB-KW"/>
</dbReference>
<dbReference type="InterPro" id="IPR027475">
    <property type="entry name" value="Asparaginase/glutaminase_AS2"/>
</dbReference>
<feature type="active site" evidence="5">
    <location>
        <position position="194"/>
    </location>
</feature>
<comment type="catalytic activity">
    <reaction evidence="5 7">
        <text>L-glutamyl-tRNA(Gln) + L-glutamine + ATP + H2O = L-glutaminyl-tRNA(Gln) + L-glutamate + ADP + phosphate + H(+)</text>
        <dbReference type="Rhea" id="RHEA:17521"/>
        <dbReference type="Rhea" id="RHEA-COMP:9681"/>
        <dbReference type="Rhea" id="RHEA-COMP:9684"/>
        <dbReference type="ChEBI" id="CHEBI:15377"/>
        <dbReference type="ChEBI" id="CHEBI:15378"/>
        <dbReference type="ChEBI" id="CHEBI:29985"/>
        <dbReference type="ChEBI" id="CHEBI:30616"/>
        <dbReference type="ChEBI" id="CHEBI:43474"/>
        <dbReference type="ChEBI" id="CHEBI:58359"/>
        <dbReference type="ChEBI" id="CHEBI:78520"/>
        <dbReference type="ChEBI" id="CHEBI:78521"/>
        <dbReference type="ChEBI" id="CHEBI:456216"/>
    </reaction>
</comment>
<keyword evidence="2 5" id="KW-0547">Nucleotide-binding</keyword>
<keyword evidence="11" id="KW-0808">Transferase</keyword>
<feature type="active site" evidence="5 6">
    <location>
        <position position="193"/>
    </location>
</feature>
<dbReference type="InterPro" id="IPR037152">
    <property type="entry name" value="L-asparaginase_N_sf"/>
</dbReference>
<evidence type="ECO:0000256" key="3">
    <source>
        <dbReference type="ARBA" id="ARBA00022840"/>
    </source>
</evidence>
<feature type="domain" description="GatD N-terminal" evidence="10">
    <location>
        <begin position="26"/>
        <end position="79"/>
    </location>
</feature>
<evidence type="ECO:0000313" key="11">
    <source>
        <dbReference type="EMBL" id="HHQ80577.1"/>
    </source>
</evidence>
<comment type="caution">
    <text evidence="11">The sequence shown here is derived from an EMBL/GenBank/DDBJ whole genome shotgun (WGS) entry which is preliminary data.</text>
</comment>
<dbReference type="Gene3D" id="2.30.30.520">
    <property type="match status" value="1"/>
</dbReference>
<name>A0A7J3ZKG5_9CREN</name>
<dbReference type="CDD" id="cd08962">
    <property type="entry name" value="GatD"/>
    <property type="match status" value="1"/>
</dbReference>
<dbReference type="Gene3D" id="3.40.50.40">
    <property type="match status" value="1"/>
</dbReference>
<feature type="domain" description="Asparaginase/glutaminase C-terminal" evidence="9">
    <location>
        <begin position="323"/>
        <end position="436"/>
    </location>
</feature>
<evidence type="ECO:0000256" key="2">
    <source>
        <dbReference type="ARBA" id="ARBA00022741"/>
    </source>
</evidence>
<keyword evidence="1 5" id="KW-0436">Ligase</keyword>
<proteinExistence type="inferred from homology"/>
<evidence type="ECO:0000259" key="9">
    <source>
        <dbReference type="Pfam" id="PF17763"/>
    </source>
</evidence>
<dbReference type="GO" id="GO:0016740">
    <property type="term" value="F:transferase activity"/>
    <property type="evidence" value="ECO:0007669"/>
    <property type="project" value="UniProtKB-KW"/>
</dbReference>
<dbReference type="GO" id="GO:0006412">
    <property type="term" value="P:translation"/>
    <property type="evidence" value="ECO:0007669"/>
    <property type="project" value="UniProtKB-UniRule"/>
</dbReference>
<dbReference type="InterPro" id="IPR006033">
    <property type="entry name" value="AsnA_fam"/>
</dbReference>
<dbReference type="InterPro" id="IPR040918">
    <property type="entry name" value="GatD_N"/>
</dbReference>
<dbReference type="GO" id="GO:0004067">
    <property type="term" value="F:asparaginase activity"/>
    <property type="evidence" value="ECO:0007669"/>
    <property type="project" value="UniProtKB-UniRule"/>
</dbReference>
<dbReference type="InterPro" id="IPR011878">
    <property type="entry name" value="GatD"/>
</dbReference>
<dbReference type="InterPro" id="IPR037222">
    <property type="entry name" value="GatD_N_sf"/>
</dbReference>
<feature type="active site" evidence="5">
    <location>
        <position position="271"/>
    </location>
</feature>
<gene>
    <name evidence="5 11" type="primary">gatD</name>
    <name evidence="11" type="ORF">ENM78_03885</name>
</gene>